<keyword evidence="2" id="KW-1185">Reference proteome</keyword>
<proteinExistence type="predicted"/>
<evidence type="ECO:0000313" key="2">
    <source>
        <dbReference type="Proteomes" id="UP001145114"/>
    </source>
</evidence>
<name>A0ACC1HH26_9FUNG</name>
<accession>A0ACC1HH26</accession>
<organism evidence="1 2">
    <name type="scientific">Spiromyces aspiralis</name>
    <dbReference type="NCBI Taxonomy" id="68401"/>
    <lineage>
        <taxon>Eukaryota</taxon>
        <taxon>Fungi</taxon>
        <taxon>Fungi incertae sedis</taxon>
        <taxon>Zoopagomycota</taxon>
        <taxon>Kickxellomycotina</taxon>
        <taxon>Kickxellomycetes</taxon>
        <taxon>Kickxellales</taxon>
        <taxon>Kickxellaceae</taxon>
        <taxon>Spiromyces</taxon>
    </lineage>
</organism>
<evidence type="ECO:0000313" key="1">
    <source>
        <dbReference type="EMBL" id="KAJ1675869.1"/>
    </source>
</evidence>
<reference evidence="1" key="1">
    <citation type="submission" date="2022-06" db="EMBL/GenBank/DDBJ databases">
        <title>Phylogenomic reconstructions and comparative analyses of Kickxellomycotina fungi.</title>
        <authorList>
            <person name="Reynolds N.K."/>
            <person name="Stajich J.E."/>
            <person name="Barry K."/>
            <person name="Grigoriev I.V."/>
            <person name="Crous P."/>
            <person name="Smith M.E."/>
        </authorList>
    </citation>
    <scope>NUCLEOTIDE SEQUENCE</scope>
    <source>
        <strain evidence="1">RSA 2271</strain>
    </source>
</reference>
<dbReference type="EMBL" id="JAMZIH010005159">
    <property type="protein sequence ID" value="KAJ1675869.1"/>
    <property type="molecule type" value="Genomic_DNA"/>
</dbReference>
<sequence>MRGFSTTRPGFEQEAENPAGTEAKAEGSSGPKVLKRKRVYAWLKGEGEKYLKPRTDRPNWVGGDVPFPLNPTFRPRPPVSNKIKEEMYELYISNPAQWTPRQLGIRFRVSIKRAEAILKLKAIEKQMGEDGLVLQTESTKGMERMLCVQDGNASPEPLVDEVPKVGAPHIKAVEEGTQFTAKDAAKELGRSTYESEVDKAAKNDRPYVIDYPGLSPKFAPRLERQTDGGESSVVLSRDPALGNRRWTFVFTDLRKGLSPVERSVLVRQQDGTLRTATPTEKQKRLREIWSNLEYRV</sequence>
<comment type="caution">
    <text evidence="1">The sequence shown here is derived from an EMBL/GenBank/DDBJ whole genome shotgun (WGS) entry which is preliminary data.</text>
</comment>
<dbReference type="Proteomes" id="UP001145114">
    <property type="component" value="Unassembled WGS sequence"/>
</dbReference>
<protein>
    <submittedName>
        <fullName evidence="1">Uncharacterized protein</fullName>
    </submittedName>
</protein>
<gene>
    <name evidence="1" type="ORF">EV182_000423</name>
</gene>